<evidence type="ECO:0000256" key="4">
    <source>
        <dbReference type="ARBA" id="ARBA00022741"/>
    </source>
</evidence>
<feature type="region of interest" description="Disordered" evidence="8">
    <location>
        <begin position="473"/>
        <end position="506"/>
    </location>
</feature>
<dbReference type="KEGG" id="fpl:Ferp_2089"/>
<comment type="function">
    <text evidence="7">Part of the RFC clamp loader complex which loads the PCNA sliding clamp onto DNA.</text>
</comment>
<dbReference type="STRING" id="589924.Ferp_2089"/>
<comment type="subunit">
    <text evidence="7">Heteromultimer composed of small subunits (RfcS) and large subunits (RfcL).</text>
</comment>
<feature type="binding site" evidence="7">
    <location>
        <begin position="45"/>
        <end position="52"/>
    </location>
    <ligand>
        <name>ATP</name>
        <dbReference type="ChEBI" id="CHEBI:30616"/>
    </ligand>
</feature>
<accession>D3S0F7</accession>
<keyword evidence="11" id="KW-1185">Reference proteome</keyword>
<dbReference type="HOGENOM" id="CLU_027255_1_0_2"/>
<dbReference type="Gene3D" id="3.40.50.300">
    <property type="entry name" value="P-loop containing nucleotide triphosphate hydrolases"/>
    <property type="match status" value="1"/>
</dbReference>
<dbReference type="InterPro" id="IPR027417">
    <property type="entry name" value="P-loop_NTPase"/>
</dbReference>
<evidence type="ECO:0000256" key="6">
    <source>
        <dbReference type="ARBA" id="ARBA00032141"/>
    </source>
</evidence>
<dbReference type="NCBIfam" id="NF003234">
    <property type="entry name" value="PRK04195.2-4"/>
    <property type="match status" value="1"/>
</dbReference>
<dbReference type="PaxDb" id="589924-Ferp_2089"/>
<dbReference type="GO" id="GO:0003689">
    <property type="term" value="F:DNA clamp loader activity"/>
    <property type="evidence" value="ECO:0007669"/>
    <property type="project" value="UniProtKB-UniRule"/>
</dbReference>
<sequence length="506" mass="59025">MLWVEKYRPKTIKDVVAPSDIIKTVVTWAENWKRGVKQKPLLFAGPPGVGKTSLALALANTYGWEVVELNASDQRNWSVIYRIVGEGAFNETLSDEGDFLSSREGKLKLIVLDEVDNISKKEDFGGESALIKILKRNPPQPMILIANEPYNLSPELRNLVTMVNFRRLTRDQVVKVLERIAKLEGIEIDKKALYAIADNAGGDLRAAINDLQAVAEGRKVVKAEDVIVAKRTQETDVFKVMQKIFKTYYSTVYSEAMLLDESPEDLIYWIDANVPLEYEGEDLYKAQLVLSRADMFLGRVKRRQFYRLWKYASYLMTVGVQQSKSKVKKGFTKYTRPTFWQKLVTFQKKRELRRNILKKLAKYSHMSRRKANTELYDYVRFLLSTLDTDTAAKIAAFYDLNEEELKFLVGDERGEEIYNYMKKHNYHRIEDETFLEGYAAEIKEVELKEEEKEEVEIEEVEEEEKREVEIAEVKEEKKEEEKKETKRKRRKKEKKGKDMSLEEFFS</sequence>
<comment type="similarity">
    <text evidence="1 7">Belongs to the activator 1 small subunits family. RfcL subfamily.</text>
</comment>
<dbReference type="GeneID" id="8779624"/>
<proteinExistence type="inferred from homology"/>
<evidence type="ECO:0000256" key="3">
    <source>
        <dbReference type="ARBA" id="ARBA00022705"/>
    </source>
</evidence>
<gene>
    <name evidence="7" type="primary">rfcL</name>
    <name evidence="10" type="ordered locus">Ferp_2089</name>
</gene>
<dbReference type="Proteomes" id="UP000002613">
    <property type="component" value="Chromosome"/>
</dbReference>
<dbReference type="GO" id="GO:0006260">
    <property type="term" value="P:DNA replication"/>
    <property type="evidence" value="ECO:0007669"/>
    <property type="project" value="UniProtKB-UniRule"/>
</dbReference>
<protein>
    <recommendedName>
        <fullName evidence="2 7">Replication factor C large subunit</fullName>
        <shortName evidence="7">RFC large subunit</shortName>
    </recommendedName>
    <alternativeName>
        <fullName evidence="6 7">Clamp loader large subunit</fullName>
    </alternativeName>
</protein>
<dbReference type="PANTHER" id="PTHR23389:SF6">
    <property type="entry name" value="REPLICATION FACTOR C SUBUNIT 1"/>
    <property type="match status" value="1"/>
</dbReference>
<evidence type="ECO:0000259" key="9">
    <source>
        <dbReference type="SMART" id="SM00382"/>
    </source>
</evidence>
<keyword evidence="5 7" id="KW-0067">ATP-binding</keyword>
<organism evidence="10 11">
    <name type="scientific">Ferroglobus placidus (strain DSM 10642 / AEDII12DO)</name>
    <dbReference type="NCBI Taxonomy" id="589924"/>
    <lineage>
        <taxon>Archaea</taxon>
        <taxon>Methanobacteriati</taxon>
        <taxon>Methanobacteriota</taxon>
        <taxon>Archaeoglobi</taxon>
        <taxon>Archaeoglobales</taxon>
        <taxon>Archaeoglobaceae</taxon>
        <taxon>Ferroglobus</taxon>
    </lineage>
</organism>
<dbReference type="InterPro" id="IPR003959">
    <property type="entry name" value="ATPase_AAA_core"/>
</dbReference>
<feature type="compositionally biased region" description="Basic and acidic residues" evidence="8">
    <location>
        <begin position="473"/>
        <end position="484"/>
    </location>
</feature>
<evidence type="ECO:0000256" key="2">
    <source>
        <dbReference type="ARBA" id="ARBA00014793"/>
    </source>
</evidence>
<evidence type="ECO:0000256" key="8">
    <source>
        <dbReference type="SAM" id="MobiDB-lite"/>
    </source>
</evidence>
<dbReference type="EMBL" id="CP001899">
    <property type="protein sequence ID" value="ADC66220.1"/>
    <property type="molecule type" value="Genomic_DNA"/>
</dbReference>
<dbReference type="Gene3D" id="1.10.8.60">
    <property type="match status" value="1"/>
</dbReference>
<dbReference type="eggNOG" id="arCOG00470">
    <property type="taxonomic scope" value="Archaea"/>
</dbReference>
<dbReference type="SMART" id="SM00382">
    <property type="entry name" value="AAA"/>
    <property type="match status" value="1"/>
</dbReference>
<feature type="compositionally biased region" description="Basic residues" evidence="8">
    <location>
        <begin position="485"/>
        <end position="494"/>
    </location>
</feature>
<dbReference type="SUPFAM" id="SSF52540">
    <property type="entry name" value="P-loop containing nucleoside triphosphate hydrolases"/>
    <property type="match status" value="1"/>
</dbReference>
<dbReference type="GO" id="GO:0005524">
    <property type="term" value="F:ATP binding"/>
    <property type="evidence" value="ECO:0007669"/>
    <property type="project" value="UniProtKB-UniRule"/>
</dbReference>
<dbReference type="InterPro" id="IPR047854">
    <property type="entry name" value="RFC_lid"/>
</dbReference>
<keyword evidence="3 7" id="KW-0235">DNA replication</keyword>
<reference evidence="11" key="1">
    <citation type="submission" date="2010-02" db="EMBL/GenBank/DDBJ databases">
        <title>Complete sequence of Ferroglobus placidus DSM 10642.</title>
        <authorList>
            <consortium name="US DOE Joint Genome Institute"/>
            <person name="Lucas S."/>
            <person name="Copeland A."/>
            <person name="Lapidus A."/>
            <person name="Cheng J.-F."/>
            <person name="Bruce D."/>
            <person name="Goodwin L."/>
            <person name="Pitluck S."/>
            <person name="Saunders E."/>
            <person name="Brettin T."/>
            <person name="Detter J.C."/>
            <person name="Han C."/>
            <person name="Tapia R."/>
            <person name="Larimer F."/>
            <person name="Land M."/>
            <person name="Hauser L."/>
            <person name="Kyrpides N."/>
            <person name="Ivanova N."/>
            <person name="Holmes D."/>
            <person name="Lovley D."/>
            <person name="Kyrpides N."/>
            <person name="Anderson I.J."/>
            <person name="Woyke T."/>
        </authorList>
    </citation>
    <scope>NUCLEOTIDE SEQUENCE [LARGE SCALE GENOMIC DNA]</scope>
    <source>
        <strain evidence="11">DSM 10642 / AEDII12DO</strain>
    </source>
</reference>
<dbReference type="AlphaFoldDB" id="D3S0F7"/>
<evidence type="ECO:0000256" key="5">
    <source>
        <dbReference type="ARBA" id="ARBA00022840"/>
    </source>
</evidence>
<dbReference type="GO" id="GO:0016887">
    <property type="term" value="F:ATP hydrolysis activity"/>
    <property type="evidence" value="ECO:0007669"/>
    <property type="project" value="InterPro"/>
</dbReference>
<dbReference type="OrthoDB" id="8658at2157"/>
<evidence type="ECO:0000313" key="11">
    <source>
        <dbReference type="Proteomes" id="UP000002613"/>
    </source>
</evidence>
<dbReference type="InterPro" id="IPR003593">
    <property type="entry name" value="AAA+_ATPase"/>
</dbReference>
<evidence type="ECO:0000256" key="7">
    <source>
        <dbReference type="HAMAP-Rule" id="MF_01508"/>
    </source>
</evidence>
<dbReference type="HAMAP" id="MF_01508">
    <property type="entry name" value="RfcL"/>
    <property type="match status" value="1"/>
</dbReference>
<dbReference type="NCBIfam" id="NF003229">
    <property type="entry name" value="PRK04195.1-5"/>
    <property type="match status" value="1"/>
</dbReference>
<dbReference type="PRINTS" id="PR00830">
    <property type="entry name" value="ENDOLAPTASE"/>
</dbReference>
<dbReference type="CDD" id="cd18140">
    <property type="entry name" value="HLD_clamp_RFC"/>
    <property type="match status" value="1"/>
</dbReference>
<dbReference type="Pfam" id="PF00004">
    <property type="entry name" value="AAA"/>
    <property type="match status" value="1"/>
</dbReference>
<dbReference type="PANTHER" id="PTHR23389">
    <property type="entry name" value="CHROMOSOME TRANSMISSION FIDELITY FACTOR 18"/>
    <property type="match status" value="1"/>
</dbReference>
<name>D3S0F7_FERPA</name>
<feature type="domain" description="AAA+ ATPase" evidence="9">
    <location>
        <begin position="37"/>
        <end position="178"/>
    </location>
</feature>
<dbReference type="Pfam" id="PF21960">
    <property type="entry name" value="RCF1-5-like_lid"/>
    <property type="match status" value="1"/>
</dbReference>
<evidence type="ECO:0000256" key="1">
    <source>
        <dbReference type="ARBA" id="ARBA00006878"/>
    </source>
</evidence>
<dbReference type="RefSeq" id="WP_012966559.1">
    <property type="nucleotide sequence ID" value="NC_013849.1"/>
</dbReference>
<keyword evidence="4 7" id="KW-0547">Nucleotide-binding</keyword>
<dbReference type="CDD" id="cd00009">
    <property type="entry name" value="AAA"/>
    <property type="match status" value="1"/>
</dbReference>
<evidence type="ECO:0000313" key="10">
    <source>
        <dbReference type="EMBL" id="ADC66220.1"/>
    </source>
</evidence>
<reference evidence="10 11" key="2">
    <citation type="journal article" date="2011" name="Stand. Genomic Sci.">
        <title>Complete genome sequence of Ferroglobus placidus AEDII12DO.</title>
        <authorList>
            <person name="Anderson I."/>
            <person name="Risso C."/>
            <person name="Holmes D."/>
            <person name="Lucas S."/>
            <person name="Copeland A."/>
            <person name="Lapidus A."/>
            <person name="Cheng J.F."/>
            <person name="Bruce D."/>
            <person name="Goodwin L."/>
            <person name="Pitluck S."/>
            <person name="Saunders E."/>
            <person name="Brettin T."/>
            <person name="Detter J.C."/>
            <person name="Han C."/>
            <person name="Tapia R."/>
            <person name="Larimer F."/>
            <person name="Land M."/>
            <person name="Hauser L."/>
            <person name="Woyke T."/>
            <person name="Lovley D."/>
            <person name="Kyrpides N."/>
            <person name="Ivanova N."/>
        </authorList>
    </citation>
    <scope>NUCLEOTIDE SEQUENCE [LARGE SCALE GENOMIC DNA]</scope>
    <source>
        <strain evidence="11">DSM 10642 / AEDII12DO</strain>
    </source>
</reference>
<dbReference type="InterPro" id="IPR023935">
    <property type="entry name" value="Rep_factor-C_lsu"/>
</dbReference>